<dbReference type="AlphaFoldDB" id="A0AA40BTT2"/>
<feature type="domain" description="Amine oxidase" evidence="1">
    <location>
        <begin position="19"/>
        <end position="486"/>
    </location>
</feature>
<dbReference type="SUPFAM" id="SSF54373">
    <property type="entry name" value="FAD-linked reductases, C-terminal domain"/>
    <property type="match status" value="1"/>
</dbReference>
<dbReference type="PANTHER" id="PTHR10742:SF414">
    <property type="entry name" value="CONTAINING AMINE OXIDASE, PUTATIVE (AFU_ORTHOLOGUE AFUA_3G12150)-RELATED"/>
    <property type="match status" value="1"/>
</dbReference>
<dbReference type="EMBL" id="JAULSU010000006">
    <property type="protein sequence ID" value="KAK0613357.1"/>
    <property type="molecule type" value="Genomic_DNA"/>
</dbReference>
<gene>
    <name evidence="2" type="ORF">B0T14DRAFT_485006</name>
</gene>
<protein>
    <recommendedName>
        <fullName evidence="1">Amine oxidase domain-containing protein</fullName>
    </recommendedName>
</protein>
<dbReference type="GO" id="GO:0016491">
    <property type="term" value="F:oxidoreductase activity"/>
    <property type="evidence" value="ECO:0007669"/>
    <property type="project" value="InterPro"/>
</dbReference>
<dbReference type="PRINTS" id="PR00419">
    <property type="entry name" value="ADXRDTASE"/>
</dbReference>
<dbReference type="GO" id="GO:0003682">
    <property type="term" value="F:chromatin binding"/>
    <property type="evidence" value="ECO:0007669"/>
    <property type="project" value="TreeGrafter"/>
</dbReference>
<dbReference type="Gene3D" id="3.50.50.60">
    <property type="entry name" value="FAD/NAD(P)-binding domain"/>
    <property type="match status" value="1"/>
</dbReference>
<dbReference type="SUPFAM" id="SSF51905">
    <property type="entry name" value="FAD/NAD(P)-binding domain"/>
    <property type="match status" value="1"/>
</dbReference>
<evidence type="ECO:0000313" key="3">
    <source>
        <dbReference type="Proteomes" id="UP001175000"/>
    </source>
</evidence>
<name>A0AA40BTT2_9PEZI</name>
<dbReference type="Gene3D" id="3.90.660.10">
    <property type="match status" value="1"/>
</dbReference>
<dbReference type="InterPro" id="IPR002937">
    <property type="entry name" value="Amino_oxidase"/>
</dbReference>
<dbReference type="PANTHER" id="PTHR10742">
    <property type="entry name" value="FLAVIN MONOAMINE OXIDASE"/>
    <property type="match status" value="1"/>
</dbReference>
<proteinExistence type="predicted"/>
<accession>A0AA40BTT2</accession>
<dbReference type="Pfam" id="PF01593">
    <property type="entry name" value="Amino_oxidase"/>
    <property type="match status" value="1"/>
</dbReference>
<keyword evidence="3" id="KW-1185">Reference proteome</keyword>
<comment type="caution">
    <text evidence="2">The sequence shown here is derived from an EMBL/GenBank/DDBJ whole genome shotgun (WGS) entry which is preliminary data.</text>
</comment>
<reference evidence="2" key="1">
    <citation type="submission" date="2023-06" db="EMBL/GenBank/DDBJ databases">
        <title>Genome-scale phylogeny and comparative genomics of the fungal order Sordariales.</title>
        <authorList>
            <consortium name="Lawrence Berkeley National Laboratory"/>
            <person name="Hensen N."/>
            <person name="Bonometti L."/>
            <person name="Westerberg I."/>
            <person name="Brannstrom I.O."/>
            <person name="Guillou S."/>
            <person name="Cros-Aarteil S."/>
            <person name="Calhoun S."/>
            <person name="Haridas S."/>
            <person name="Kuo A."/>
            <person name="Mondo S."/>
            <person name="Pangilinan J."/>
            <person name="Riley R."/>
            <person name="Labutti K."/>
            <person name="Andreopoulos B."/>
            <person name="Lipzen A."/>
            <person name="Chen C."/>
            <person name="Yanf M."/>
            <person name="Daum C."/>
            <person name="Ng V."/>
            <person name="Clum A."/>
            <person name="Steindorff A."/>
            <person name="Ohm R."/>
            <person name="Martin F."/>
            <person name="Silar P."/>
            <person name="Natvig D."/>
            <person name="Lalanne C."/>
            <person name="Gautier V."/>
            <person name="Ament-Velasquez S.L."/>
            <person name="Kruys A."/>
            <person name="Hutchinson M.I."/>
            <person name="Powell A.J."/>
            <person name="Barry K."/>
            <person name="Miller A.N."/>
            <person name="Grigoriev I.V."/>
            <person name="Debuchy R."/>
            <person name="Gladieux P."/>
            <person name="Thoren M.H."/>
            <person name="Johannesson H."/>
        </authorList>
    </citation>
    <scope>NUCLEOTIDE SEQUENCE</scope>
    <source>
        <strain evidence="2">CBS 606.72</strain>
    </source>
</reference>
<dbReference type="Proteomes" id="UP001175000">
    <property type="component" value="Unassembled WGS sequence"/>
</dbReference>
<evidence type="ECO:0000313" key="2">
    <source>
        <dbReference type="EMBL" id="KAK0613357.1"/>
    </source>
</evidence>
<evidence type="ECO:0000259" key="1">
    <source>
        <dbReference type="Pfam" id="PF01593"/>
    </source>
</evidence>
<dbReference type="InterPro" id="IPR050281">
    <property type="entry name" value="Flavin_monoamine_oxidase"/>
</dbReference>
<dbReference type="GO" id="GO:0006338">
    <property type="term" value="P:chromatin remodeling"/>
    <property type="evidence" value="ECO:0007669"/>
    <property type="project" value="TreeGrafter"/>
</dbReference>
<dbReference type="InterPro" id="IPR036188">
    <property type="entry name" value="FAD/NAD-bd_sf"/>
</dbReference>
<sequence length="496" mass="55412">MAESDPEPKPHVCIVGAGISGLRCADVLLSHGFQVTILEARDRIGGRICQSDALGYTADIGPNWIHAWTDSDEPHPVYKLAKDTNTPLHHWNNKQLIFDSEGNPLPAELTERLSTLLWEIINEAFKFSEKARDENGGKSIPSSDSLQDFIRRRADELVPDEIERKLLVQMSEVFGAYVGEPVWKQSLRFAWMEECCGGDEMFVESTFSSILALVARPALTYPNAKIHLSALVTSIATPLSRSSSPGHSKVTLTTSASSDTPLTFDEVIVTCPLGYLKHHHPTLFSPPLPPRLTSAIAHLSLSQLEKVFITFPRVFWNDDPSADTFPCYTNWLTPSYTPSTNASSWPQEIWDLSTFKEPNNHPTILFYLYGDCSRHVVGLIHGKPAEEKKRLLEEFFKPYYSKLPGWKEDDERCQPKAILATEWLKDELCGFGSYCNFQVGVEEADRDVLAVREGCPERRLWFCGEHAAPFEECGTVAGAYLSGEAVGKRIAGIYGM</sequence>
<dbReference type="GO" id="GO:0050660">
    <property type="term" value="F:flavin adenine dinucleotide binding"/>
    <property type="evidence" value="ECO:0007669"/>
    <property type="project" value="TreeGrafter"/>
</dbReference>
<organism evidence="2 3">
    <name type="scientific">Immersiella caudata</name>
    <dbReference type="NCBI Taxonomy" id="314043"/>
    <lineage>
        <taxon>Eukaryota</taxon>
        <taxon>Fungi</taxon>
        <taxon>Dikarya</taxon>
        <taxon>Ascomycota</taxon>
        <taxon>Pezizomycotina</taxon>
        <taxon>Sordariomycetes</taxon>
        <taxon>Sordariomycetidae</taxon>
        <taxon>Sordariales</taxon>
        <taxon>Lasiosphaeriaceae</taxon>
        <taxon>Immersiella</taxon>
    </lineage>
</organism>